<comment type="caution">
    <text evidence="4">The sequence shown here is derived from an EMBL/GenBank/DDBJ whole genome shotgun (WGS) entry which is preliminary data.</text>
</comment>
<dbReference type="Gene3D" id="1.10.532.10">
    <property type="entry name" value="STAT transcription factor, N-terminal domain"/>
    <property type="match status" value="1"/>
</dbReference>
<evidence type="ECO:0000256" key="1">
    <source>
        <dbReference type="ARBA" id="ARBA00022999"/>
    </source>
</evidence>
<evidence type="ECO:0000313" key="5">
    <source>
        <dbReference type="Proteomes" id="UP000631545"/>
    </source>
</evidence>
<evidence type="ECO:0000256" key="2">
    <source>
        <dbReference type="SAM" id="MobiDB-lite"/>
    </source>
</evidence>
<dbReference type="SUPFAM" id="SSF48092">
    <property type="entry name" value="Transcription factor STAT-4 N-domain"/>
    <property type="match status" value="1"/>
</dbReference>
<dbReference type="InterPro" id="IPR013799">
    <property type="entry name" value="STAT_TF_prot_interaction"/>
</dbReference>
<dbReference type="InterPro" id="IPR001217">
    <property type="entry name" value="STAT"/>
</dbReference>
<keyword evidence="1" id="KW-0727">SH2 domain</keyword>
<evidence type="ECO:0000259" key="3">
    <source>
        <dbReference type="SMART" id="SM00964"/>
    </source>
</evidence>
<feature type="non-terminal residue" evidence="4">
    <location>
        <position position="258"/>
    </location>
</feature>
<dbReference type="GO" id="GO:0007165">
    <property type="term" value="P:signal transduction"/>
    <property type="evidence" value="ECO:0007669"/>
    <property type="project" value="InterPro"/>
</dbReference>
<accession>A0A851RIE1</accession>
<keyword evidence="5" id="KW-1185">Reference proteome</keyword>
<reference evidence="4" key="1">
    <citation type="submission" date="2019-09" db="EMBL/GenBank/DDBJ databases">
        <title>Bird 10,000 Genomes (B10K) Project - Family phase.</title>
        <authorList>
            <person name="Zhang G."/>
        </authorList>
    </citation>
    <scope>NUCLEOTIDE SEQUENCE</scope>
    <source>
        <strain evidence="4">OUT-0024</strain>
        <tissue evidence="4">Muscle</tissue>
    </source>
</reference>
<dbReference type="PANTHER" id="PTHR11801">
    <property type="entry name" value="SIGNAL TRANSDUCER AND ACTIVATOR OF TRANSCRIPTION"/>
    <property type="match status" value="1"/>
</dbReference>
<dbReference type="InterPro" id="IPR036535">
    <property type="entry name" value="STAT_N_sf"/>
</dbReference>
<sequence>QDAAAGPRPPQRERGDARDHPGPSRSRGTPGTEQEQRDPRTTRDRAGAEGPQDHPGPSRSRGTPGLSRSRETPGTEQEQRDPGTEQEQRDPAPPVLQQVRGCTAGHRVFLVPWSCRGRGLLGSPLTRCPPSMAQWQEVQSLANTYLEQVHQLYAGSALPMAVRQCLAAWIEDQNWRQAAEPLSSGHARMLFHSLLMLLGDCLGSLGSGHEEFMLKHNLRKAHRDLQAEFGKKPEGFANLVANLLQEERRILRLGQAVG</sequence>
<feature type="domain" description="STAT transcription factor protein interaction" evidence="3">
    <location>
        <begin position="133"/>
        <end position="257"/>
    </location>
</feature>
<protein>
    <submittedName>
        <fullName evidence="4">STAT2 protein</fullName>
    </submittedName>
</protein>
<gene>
    <name evidence="4" type="primary">Stat2_1</name>
    <name evidence="4" type="ORF">CERCOR_R14987</name>
</gene>
<feature type="compositionally biased region" description="Basic and acidic residues" evidence="2">
    <location>
        <begin position="10"/>
        <end position="22"/>
    </location>
</feature>
<dbReference type="Proteomes" id="UP000631545">
    <property type="component" value="Unassembled WGS sequence"/>
</dbReference>
<dbReference type="Pfam" id="PF02865">
    <property type="entry name" value="STAT_int"/>
    <property type="match status" value="1"/>
</dbReference>
<feature type="region of interest" description="Disordered" evidence="2">
    <location>
        <begin position="1"/>
        <end position="95"/>
    </location>
</feature>
<organism evidence="4 5">
    <name type="scientific">Tychaedon coryphoeus</name>
    <name type="common">Karoo scrub-robin</name>
    <name type="synonym">Erythropygia coryphaeus</name>
    <dbReference type="NCBI Taxonomy" id="614051"/>
    <lineage>
        <taxon>Eukaryota</taxon>
        <taxon>Metazoa</taxon>
        <taxon>Chordata</taxon>
        <taxon>Craniata</taxon>
        <taxon>Vertebrata</taxon>
        <taxon>Euteleostomi</taxon>
        <taxon>Archelosauria</taxon>
        <taxon>Archosauria</taxon>
        <taxon>Dinosauria</taxon>
        <taxon>Saurischia</taxon>
        <taxon>Theropoda</taxon>
        <taxon>Coelurosauria</taxon>
        <taxon>Aves</taxon>
        <taxon>Neognathae</taxon>
        <taxon>Neoaves</taxon>
        <taxon>Telluraves</taxon>
        <taxon>Australaves</taxon>
        <taxon>Passeriformes</taxon>
        <taxon>Muscicapidae</taxon>
        <taxon>Cercotrichas</taxon>
    </lineage>
</organism>
<dbReference type="EMBL" id="WBND01002114">
    <property type="protein sequence ID" value="NXC92135.1"/>
    <property type="molecule type" value="Genomic_DNA"/>
</dbReference>
<dbReference type="GO" id="GO:0003700">
    <property type="term" value="F:DNA-binding transcription factor activity"/>
    <property type="evidence" value="ECO:0007669"/>
    <property type="project" value="InterPro"/>
</dbReference>
<feature type="compositionally biased region" description="Basic and acidic residues" evidence="2">
    <location>
        <begin position="34"/>
        <end position="47"/>
    </location>
</feature>
<evidence type="ECO:0000313" key="4">
    <source>
        <dbReference type="EMBL" id="NXC92135.1"/>
    </source>
</evidence>
<name>A0A851RIE1_TYCCO</name>
<feature type="compositionally biased region" description="Basic and acidic residues" evidence="2">
    <location>
        <begin position="68"/>
        <end position="90"/>
    </location>
</feature>
<proteinExistence type="predicted"/>
<feature type="non-terminal residue" evidence="4">
    <location>
        <position position="1"/>
    </location>
</feature>
<dbReference type="AlphaFoldDB" id="A0A851RIE1"/>
<dbReference type="SMART" id="SM00964">
    <property type="entry name" value="STAT_int"/>
    <property type="match status" value="1"/>
</dbReference>